<protein>
    <recommendedName>
        <fullName evidence="2">Hemerythrin-like domain-containing protein</fullName>
    </recommendedName>
</protein>
<dbReference type="AlphaFoldDB" id="A0A1G1T962"/>
<dbReference type="PANTHER" id="PTHR39966:SF1">
    <property type="entry name" value="HEMERYTHRIN-LIKE DOMAIN-CONTAINING PROTEIN"/>
    <property type="match status" value="1"/>
</dbReference>
<dbReference type="InterPro" id="IPR006311">
    <property type="entry name" value="TAT_signal"/>
</dbReference>
<dbReference type="OrthoDB" id="2083283at2"/>
<dbReference type="RefSeq" id="WP_070726046.1">
    <property type="nucleotide sequence ID" value="NZ_MDZB01000089.1"/>
</dbReference>
<accession>A0A1G1T962</accession>
<sequence>MNDSAGPAGADRRQFITQSGLLLGAAVVGSSLSLLGCADNAGQTAGAAAQEPGKAGGEKEGGEDVSANEDLMREHGLLKRVLIMYDTMADRVTGGQELDRDVAAQSAGIIREFVEDYHERIEEQHLFARFLKAGKMTELVNTLQVQHDRGRILTSRMLLALKAPRLSKADQQQVVADMRQFYRMYTPHEAREDTELYPALHQLVSRHEYDSMGEEFEKIEHQKFGQGGFELYLSKVTDLEKKLGTWDLNQYTPII</sequence>
<dbReference type="STRING" id="1908237.BEN47_10775"/>
<proteinExistence type="predicted"/>
<evidence type="ECO:0000313" key="4">
    <source>
        <dbReference type="Proteomes" id="UP000176294"/>
    </source>
</evidence>
<evidence type="ECO:0000313" key="3">
    <source>
        <dbReference type="EMBL" id="OGX87406.1"/>
    </source>
</evidence>
<organism evidence="3 4">
    <name type="scientific">Hymenobacter lapidarius</name>
    <dbReference type="NCBI Taxonomy" id="1908237"/>
    <lineage>
        <taxon>Bacteria</taxon>
        <taxon>Pseudomonadati</taxon>
        <taxon>Bacteroidota</taxon>
        <taxon>Cytophagia</taxon>
        <taxon>Cytophagales</taxon>
        <taxon>Hymenobacteraceae</taxon>
        <taxon>Hymenobacter</taxon>
    </lineage>
</organism>
<name>A0A1G1T962_9BACT</name>
<keyword evidence="4" id="KW-1185">Reference proteome</keyword>
<evidence type="ECO:0000256" key="1">
    <source>
        <dbReference type="SAM" id="MobiDB-lite"/>
    </source>
</evidence>
<dbReference type="CDD" id="cd12108">
    <property type="entry name" value="Hr-like"/>
    <property type="match status" value="1"/>
</dbReference>
<reference evidence="3 4" key="1">
    <citation type="submission" date="2016-08" db="EMBL/GenBank/DDBJ databases">
        <title>Hymenobacter coccineus sp. nov., Hymenobacter lapidarius sp. nov. and Hymenobacter glacialis sp. nov., isolated from Antarctic soil.</title>
        <authorList>
            <person name="Sedlacek I."/>
            <person name="Kralova S."/>
            <person name="Kyrova K."/>
            <person name="Maslanova I."/>
            <person name="Stankova E."/>
            <person name="Vrbovska V."/>
            <person name="Nemec M."/>
            <person name="Bartak M."/>
            <person name="Svec P."/>
            <person name="Busse H.-J."/>
            <person name="Pantucek R."/>
        </authorList>
    </citation>
    <scope>NUCLEOTIDE SEQUENCE [LARGE SCALE GENOMIC DNA]</scope>
    <source>
        <strain evidence="3 4">CCM 8643</strain>
    </source>
</reference>
<dbReference type="EMBL" id="MDZB01000089">
    <property type="protein sequence ID" value="OGX87406.1"/>
    <property type="molecule type" value="Genomic_DNA"/>
</dbReference>
<dbReference type="Pfam" id="PF01814">
    <property type="entry name" value="Hemerythrin"/>
    <property type="match status" value="1"/>
</dbReference>
<feature type="domain" description="Hemerythrin-like" evidence="2">
    <location>
        <begin position="68"/>
        <end position="200"/>
    </location>
</feature>
<dbReference type="GO" id="GO:0005886">
    <property type="term" value="C:plasma membrane"/>
    <property type="evidence" value="ECO:0007669"/>
    <property type="project" value="TreeGrafter"/>
</dbReference>
<dbReference type="PROSITE" id="PS51318">
    <property type="entry name" value="TAT"/>
    <property type="match status" value="1"/>
</dbReference>
<evidence type="ECO:0000259" key="2">
    <source>
        <dbReference type="Pfam" id="PF01814"/>
    </source>
</evidence>
<gene>
    <name evidence="3" type="ORF">BEN47_10775</name>
</gene>
<dbReference type="InterPro" id="IPR012312">
    <property type="entry name" value="Hemerythrin-like"/>
</dbReference>
<dbReference type="Proteomes" id="UP000176294">
    <property type="component" value="Unassembled WGS sequence"/>
</dbReference>
<dbReference type="Gene3D" id="1.20.120.520">
    <property type="entry name" value="nmb1532 protein domain like"/>
    <property type="match status" value="1"/>
</dbReference>
<comment type="caution">
    <text evidence="3">The sequence shown here is derived from an EMBL/GenBank/DDBJ whole genome shotgun (WGS) entry which is preliminary data.</text>
</comment>
<feature type="region of interest" description="Disordered" evidence="1">
    <location>
        <begin position="48"/>
        <end position="69"/>
    </location>
</feature>
<dbReference type="PANTHER" id="PTHR39966">
    <property type="entry name" value="BLL2471 PROTEIN-RELATED"/>
    <property type="match status" value="1"/>
</dbReference>